<keyword evidence="1" id="KW-0812">Transmembrane</keyword>
<dbReference type="GeneID" id="98171472"/>
<comment type="caution">
    <text evidence="2">The sequence shown here is derived from an EMBL/GenBank/DDBJ whole genome shotgun (WGS) entry which is preliminary data.</text>
</comment>
<proteinExistence type="predicted"/>
<feature type="transmembrane region" description="Helical" evidence="1">
    <location>
        <begin position="21"/>
        <end position="47"/>
    </location>
</feature>
<protein>
    <submittedName>
        <fullName evidence="2">MARVEL domain-containing protein</fullName>
    </submittedName>
</protein>
<keyword evidence="3" id="KW-1185">Reference proteome</keyword>
<gene>
    <name evidence="2" type="ORF">MFIFM68171_00727</name>
</gene>
<feature type="transmembrane region" description="Helical" evidence="1">
    <location>
        <begin position="131"/>
        <end position="151"/>
    </location>
</feature>
<reference evidence="2 3" key="1">
    <citation type="submission" date="2024-09" db="EMBL/GenBank/DDBJ databases">
        <title>Itraconazole resistance in Madurella fahalii resulting from another homologue of gene encoding cytochrome P450 14-alpha sterol demethylase (CYP51).</title>
        <authorList>
            <person name="Yoshioka I."/>
            <person name="Fahal A.H."/>
            <person name="Kaneko S."/>
            <person name="Yaguchi T."/>
        </authorList>
    </citation>
    <scope>NUCLEOTIDE SEQUENCE [LARGE SCALE GENOMIC DNA]</scope>
    <source>
        <strain evidence="2 3">IFM 68171</strain>
    </source>
</reference>
<evidence type="ECO:0000256" key="1">
    <source>
        <dbReference type="SAM" id="Phobius"/>
    </source>
</evidence>
<keyword evidence="1" id="KW-1133">Transmembrane helix</keyword>
<accession>A0ABQ0FYD4</accession>
<organism evidence="2 3">
    <name type="scientific">Madurella fahalii</name>
    <dbReference type="NCBI Taxonomy" id="1157608"/>
    <lineage>
        <taxon>Eukaryota</taxon>
        <taxon>Fungi</taxon>
        <taxon>Dikarya</taxon>
        <taxon>Ascomycota</taxon>
        <taxon>Pezizomycotina</taxon>
        <taxon>Sordariomycetes</taxon>
        <taxon>Sordariomycetidae</taxon>
        <taxon>Sordariales</taxon>
        <taxon>Sordariales incertae sedis</taxon>
        <taxon>Madurella</taxon>
    </lineage>
</organism>
<sequence length="186" mass="19748">MVLFKTTESVIEVLWDIALAFFVVRLAAIYAALTAGAALVASLVLHYLPDLPLPHLLSSDSGGSGRLHLPLVVLASSVLCSQLLIARYQIPRNGPFRLAVGVAAAVFGMVGQEVVRLVLYGVGWRLAEGMMLGWGTWVGLTGAIAVMPVVWMGAEKGWDAVVEGEKNIGDSVPAVGGSEKRKVERL</sequence>
<name>A0ABQ0FYD4_9PEZI</name>
<dbReference type="Proteomes" id="UP001628179">
    <property type="component" value="Unassembled WGS sequence"/>
</dbReference>
<feature type="transmembrane region" description="Helical" evidence="1">
    <location>
        <begin position="98"/>
        <end position="119"/>
    </location>
</feature>
<dbReference type="RefSeq" id="XP_070912250.1">
    <property type="nucleotide sequence ID" value="XM_071056149.1"/>
</dbReference>
<keyword evidence="1" id="KW-0472">Membrane</keyword>
<evidence type="ECO:0000313" key="3">
    <source>
        <dbReference type="Proteomes" id="UP001628179"/>
    </source>
</evidence>
<evidence type="ECO:0000313" key="2">
    <source>
        <dbReference type="EMBL" id="GAB1310517.1"/>
    </source>
</evidence>
<dbReference type="EMBL" id="BAAFSV010000001">
    <property type="protein sequence ID" value="GAB1310517.1"/>
    <property type="molecule type" value="Genomic_DNA"/>
</dbReference>
<feature type="transmembrane region" description="Helical" evidence="1">
    <location>
        <begin position="67"/>
        <end position="86"/>
    </location>
</feature>